<keyword evidence="2" id="KW-0238">DNA-binding</keyword>
<evidence type="ECO:0000259" key="4">
    <source>
        <dbReference type="PROSITE" id="PS51077"/>
    </source>
</evidence>
<dbReference type="PROSITE" id="PS51078">
    <property type="entry name" value="ICLR_ED"/>
    <property type="match status" value="1"/>
</dbReference>
<comment type="caution">
    <text evidence="6">The sequence shown here is derived from an EMBL/GenBank/DDBJ whole genome shotgun (WGS) entry which is preliminary data.</text>
</comment>
<dbReference type="Pfam" id="PF09339">
    <property type="entry name" value="HTH_IclR"/>
    <property type="match status" value="1"/>
</dbReference>
<accession>A0ABT0C4G6</accession>
<dbReference type="EMBL" id="JAKZMM010000047">
    <property type="protein sequence ID" value="MCJ2381904.1"/>
    <property type="molecule type" value="Genomic_DNA"/>
</dbReference>
<feature type="domain" description="IclR-ED" evidence="5">
    <location>
        <begin position="78"/>
        <end position="262"/>
    </location>
</feature>
<dbReference type="PROSITE" id="PS51077">
    <property type="entry name" value="HTH_ICLR"/>
    <property type="match status" value="1"/>
</dbReference>
<dbReference type="Gene3D" id="3.30.450.40">
    <property type="match status" value="1"/>
</dbReference>
<gene>
    <name evidence="6" type="ORF">MUN53_15035</name>
</gene>
<evidence type="ECO:0000313" key="6">
    <source>
        <dbReference type="EMBL" id="MCJ2381904.1"/>
    </source>
</evidence>
<protein>
    <submittedName>
        <fullName evidence="6">IclR family transcriptional regulator</fullName>
    </submittedName>
</protein>
<organism evidence="6 7">
    <name type="scientific">Parabacteroides faecalis</name>
    <dbReference type="NCBI Taxonomy" id="2924040"/>
    <lineage>
        <taxon>Bacteria</taxon>
        <taxon>Pseudomonadati</taxon>
        <taxon>Bacteroidota</taxon>
        <taxon>Bacteroidia</taxon>
        <taxon>Bacteroidales</taxon>
        <taxon>Tannerellaceae</taxon>
        <taxon>Parabacteroides</taxon>
    </lineage>
</organism>
<sequence length="264" mass="29603">MNGENNSAAEFNYAIPMLKKGFDMLEIMTHYPEGITMLEITQAMGLSKTTVYRLLGSLQQMGYVSKNETNARYHLTKKLLCLGLKALGEANLVELSLPVMQALRDEIKESVMLGILMNNRVVLLEQVIGSHNFTFLLRSGNSFNLHSSAPGKIFLAYTKNKILQEQLLDSIDFQVYNERTIASKEAMLREIEEVRSLGYALDQEEEMAGVHCVATPIFNQFGMLIAALWTSGPSGRLRKEDFPEVARKLQEASDLISLKLGYAE</sequence>
<dbReference type="Proteomes" id="UP001165444">
    <property type="component" value="Unassembled WGS sequence"/>
</dbReference>
<keyword evidence="3" id="KW-0804">Transcription</keyword>
<keyword evidence="7" id="KW-1185">Reference proteome</keyword>
<dbReference type="InterPro" id="IPR014757">
    <property type="entry name" value="Tscrpt_reg_IclR_C"/>
</dbReference>
<name>A0ABT0C4G6_9BACT</name>
<evidence type="ECO:0000259" key="5">
    <source>
        <dbReference type="PROSITE" id="PS51078"/>
    </source>
</evidence>
<dbReference type="Pfam" id="PF01614">
    <property type="entry name" value="IclR_C"/>
    <property type="match status" value="1"/>
</dbReference>
<reference evidence="6 7" key="1">
    <citation type="submission" date="2022-03" db="EMBL/GenBank/DDBJ databases">
        <title>Parabacteroides sp. nov. isolated from swine feces.</title>
        <authorList>
            <person name="Bak J.E."/>
        </authorList>
    </citation>
    <scope>NUCLEOTIDE SEQUENCE [LARGE SCALE GENOMIC DNA]</scope>
    <source>
        <strain evidence="6 7">AGMB00274</strain>
    </source>
</reference>
<keyword evidence="1" id="KW-0805">Transcription regulation</keyword>
<dbReference type="InterPro" id="IPR036388">
    <property type="entry name" value="WH-like_DNA-bd_sf"/>
</dbReference>
<dbReference type="SMART" id="SM00346">
    <property type="entry name" value="HTH_ICLR"/>
    <property type="match status" value="1"/>
</dbReference>
<proteinExistence type="predicted"/>
<dbReference type="InterPro" id="IPR050707">
    <property type="entry name" value="HTH_MetabolicPath_Reg"/>
</dbReference>
<dbReference type="InterPro" id="IPR036390">
    <property type="entry name" value="WH_DNA-bd_sf"/>
</dbReference>
<dbReference type="RefSeq" id="WP_243326326.1">
    <property type="nucleotide sequence ID" value="NZ_JAKZMM010000047.1"/>
</dbReference>
<evidence type="ECO:0000256" key="1">
    <source>
        <dbReference type="ARBA" id="ARBA00023015"/>
    </source>
</evidence>
<feature type="domain" description="HTH iclR-type" evidence="4">
    <location>
        <begin position="15"/>
        <end position="77"/>
    </location>
</feature>
<dbReference type="Gene3D" id="1.10.10.10">
    <property type="entry name" value="Winged helix-like DNA-binding domain superfamily/Winged helix DNA-binding domain"/>
    <property type="match status" value="1"/>
</dbReference>
<dbReference type="InterPro" id="IPR005471">
    <property type="entry name" value="Tscrpt_reg_IclR_N"/>
</dbReference>
<evidence type="ECO:0000256" key="3">
    <source>
        <dbReference type="ARBA" id="ARBA00023163"/>
    </source>
</evidence>
<dbReference type="SUPFAM" id="SSF46785">
    <property type="entry name" value="Winged helix' DNA-binding domain"/>
    <property type="match status" value="1"/>
</dbReference>
<dbReference type="SUPFAM" id="SSF55781">
    <property type="entry name" value="GAF domain-like"/>
    <property type="match status" value="1"/>
</dbReference>
<evidence type="ECO:0000256" key="2">
    <source>
        <dbReference type="ARBA" id="ARBA00023125"/>
    </source>
</evidence>
<dbReference type="InterPro" id="IPR029016">
    <property type="entry name" value="GAF-like_dom_sf"/>
</dbReference>
<evidence type="ECO:0000313" key="7">
    <source>
        <dbReference type="Proteomes" id="UP001165444"/>
    </source>
</evidence>
<dbReference type="PANTHER" id="PTHR30136:SF7">
    <property type="entry name" value="HTH-TYPE TRANSCRIPTIONAL REGULATOR KDGR-RELATED"/>
    <property type="match status" value="1"/>
</dbReference>
<dbReference type="PANTHER" id="PTHR30136">
    <property type="entry name" value="HELIX-TURN-HELIX TRANSCRIPTIONAL REGULATOR, ICLR FAMILY"/>
    <property type="match status" value="1"/>
</dbReference>